<feature type="compositionally biased region" description="Polar residues" evidence="1">
    <location>
        <begin position="256"/>
        <end position="293"/>
    </location>
</feature>
<dbReference type="AlphaFoldDB" id="Q22MH5"/>
<dbReference type="OrthoDB" id="284950at2759"/>
<sequence length="299" mass="35143">MEIEQISNTDSVIVFSLEFNDDKIELLPTARLIINIFEEKIEKIKDGKTHQSYEKLLNMILKMPFRKQLKISQLQQSKAYKFNFILENGQDLIQKNIYAYTKASENPLLDLDEQFQDFAYNTKKTGKAKGLCESEDILYKAALANDVNKQIFKNEKELLKKVMDARKSSNTQQYINESYKFAKPNSNKIERLKRTLMVAQGIELYENIYGYREGNDQRNGFQFGQNDWFMGPFYSYDHNSHSLKQKQIQKLTQEFEQQESQKNLSSKNSFQQRPNSQYQRSNPPQKEIQTVASKSKMKL</sequence>
<proteinExistence type="predicted"/>
<evidence type="ECO:0000313" key="3">
    <source>
        <dbReference type="Proteomes" id="UP000009168"/>
    </source>
</evidence>
<dbReference type="OMA" id="EEVICVN"/>
<feature type="region of interest" description="Disordered" evidence="1">
    <location>
        <begin position="256"/>
        <end position="299"/>
    </location>
</feature>
<evidence type="ECO:0000256" key="1">
    <source>
        <dbReference type="SAM" id="MobiDB-lite"/>
    </source>
</evidence>
<organism evidence="2 3">
    <name type="scientific">Tetrahymena thermophila (strain SB210)</name>
    <dbReference type="NCBI Taxonomy" id="312017"/>
    <lineage>
        <taxon>Eukaryota</taxon>
        <taxon>Sar</taxon>
        <taxon>Alveolata</taxon>
        <taxon>Ciliophora</taxon>
        <taxon>Intramacronucleata</taxon>
        <taxon>Oligohymenophorea</taxon>
        <taxon>Hymenostomatida</taxon>
        <taxon>Tetrahymenina</taxon>
        <taxon>Tetrahymenidae</taxon>
        <taxon>Tetrahymena</taxon>
    </lineage>
</organism>
<keyword evidence="3" id="KW-1185">Reference proteome</keyword>
<dbReference type="eggNOG" id="ENOG502SUPE">
    <property type="taxonomic scope" value="Eukaryota"/>
</dbReference>
<protein>
    <submittedName>
        <fullName evidence="2">Uncharacterized protein</fullName>
    </submittedName>
</protein>
<dbReference type="HOGENOM" id="CLU_932177_0_0_1"/>
<dbReference type="KEGG" id="tet:TTHERM_00035450"/>
<reference evidence="3" key="1">
    <citation type="journal article" date="2006" name="PLoS Biol.">
        <title>Macronuclear genome sequence of the ciliate Tetrahymena thermophila, a model eukaryote.</title>
        <authorList>
            <person name="Eisen J.A."/>
            <person name="Coyne R.S."/>
            <person name="Wu M."/>
            <person name="Wu D."/>
            <person name="Thiagarajan M."/>
            <person name="Wortman J.R."/>
            <person name="Badger J.H."/>
            <person name="Ren Q."/>
            <person name="Amedeo P."/>
            <person name="Jones K.M."/>
            <person name="Tallon L.J."/>
            <person name="Delcher A.L."/>
            <person name="Salzberg S.L."/>
            <person name="Silva J.C."/>
            <person name="Haas B.J."/>
            <person name="Majoros W.H."/>
            <person name="Farzad M."/>
            <person name="Carlton J.M."/>
            <person name="Smith R.K. Jr."/>
            <person name="Garg J."/>
            <person name="Pearlman R.E."/>
            <person name="Karrer K.M."/>
            <person name="Sun L."/>
            <person name="Manning G."/>
            <person name="Elde N.C."/>
            <person name="Turkewitz A.P."/>
            <person name="Asai D.J."/>
            <person name="Wilkes D.E."/>
            <person name="Wang Y."/>
            <person name="Cai H."/>
            <person name="Collins K."/>
            <person name="Stewart B.A."/>
            <person name="Lee S.R."/>
            <person name="Wilamowska K."/>
            <person name="Weinberg Z."/>
            <person name="Ruzzo W.L."/>
            <person name="Wloga D."/>
            <person name="Gaertig J."/>
            <person name="Frankel J."/>
            <person name="Tsao C.-C."/>
            <person name="Gorovsky M.A."/>
            <person name="Keeling P.J."/>
            <person name="Waller R.F."/>
            <person name="Patron N.J."/>
            <person name="Cherry J.M."/>
            <person name="Stover N.A."/>
            <person name="Krieger C.J."/>
            <person name="del Toro C."/>
            <person name="Ryder H.F."/>
            <person name="Williamson S.C."/>
            <person name="Barbeau R.A."/>
            <person name="Hamilton E.P."/>
            <person name="Orias E."/>
        </authorList>
    </citation>
    <scope>NUCLEOTIDE SEQUENCE [LARGE SCALE GENOMIC DNA]</scope>
    <source>
        <strain evidence="3">SB210</strain>
    </source>
</reference>
<accession>Q22MH5</accession>
<name>Q22MH5_TETTS</name>
<dbReference type="InParanoid" id="Q22MH5"/>
<dbReference type="RefSeq" id="XP_977045.1">
    <property type="nucleotide sequence ID" value="XM_971952.1"/>
</dbReference>
<dbReference type="EMBL" id="GG662720">
    <property type="protein sequence ID" value="EAR86284.1"/>
    <property type="molecule type" value="Genomic_DNA"/>
</dbReference>
<evidence type="ECO:0000313" key="2">
    <source>
        <dbReference type="EMBL" id="EAR86284.1"/>
    </source>
</evidence>
<dbReference type="Proteomes" id="UP000009168">
    <property type="component" value="Unassembled WGS sequence"/>
</dbReference>
<gene>
    <name evidence="2" type="ORF">TTHERM_00035450</name>
</gene>
<dbReference type="GeneID" id="7847244"/>